<feature type="compositionally biased region" description="Basic and acidic residues" evidence="1">
    <location>
        <begin position="28"/>
        <end position="39"/>
    </location>
</feature>
<accession>A0ABD0KU05</accession>
<name>A0ABD0KU05_9CAEN</name>
<dbReference type="AlphaFoldDB" id="A0ABD0KU05"/>
<evidence type="ECO:0000313" key="2">
    <source>
        <dbReference type="EMBL" id="KAK7490272.1"/>
    </source>
</evidence>
<feature type="region of interest" description="Disordered" evidence="1">
    <location>
        <begin position="28"/>
        <end position="97"/>
    </location>
</feature>
<keyword evidence="3" id="KW-1185">Reference proteome</keyword>
<sequence>MPVTGPPTAVETVLDTLIHRRRRTFDFRVETEHGSEPRRPPWGNTLERGGKSHRHRLDGTEKEPSSTRRKQAKDSIVPTRRQNWTHHKSKRQTQRGH</sequence>
<proteinExistence type="predicted"/>
<reference evidence="2 3" key="1">
    <citation type="journal article" date="2023" name="Sci. Data">
        <title>Genome assembly of the Korean intertidal mud-creeper Batillaria attramentaria.</title>
        <authorList>
            <person name="Patra A.K."/>
            <person name="Ho P.T."/>
            <person name="Jun S."/>
            <person name="Lee S.J."/>
            <person name="Kim Y."/>
            <person name="Won Y.J."/>
        </authorList>
    </citation>
    <scope>NUCLEOTIDE SEQUENCE [LARGE SCALE GENOMIC DNA]</scope>
    <source>
        <strain evidence="2">Wonlab-2016</strain>
    </source>
</reference>
<evidence type="ECO:0000313" key="3">
    <source>
        <dbReference type="Proteomes" id="UP001519460"/>
    </source>
</evidence>
<dbReference type="Proteomes" id="UP001519460">
    <property type="component" value="Unassembled WGS sequence"/>
</dbReference>
<feature type="compositionally biased region" description="Basic and acidic residues" evidence="1">
    <location>
        <begin position="57"/>
        <end position="66"/>
    </location>
</feature>
<dbReference type="EMBL" id="JACVVK020000128">
    <property type="protein sequence ID" value="KAK7490272.1"/>
    <property type="molecule type" value="Genomic_DNA"/>
</dbReference>
<feature type="compositionally biased region" description="Basic residues" evidence="1">
    <location>
        <begin position="83"/>
        <end position="97"/>
    </location>
</feature>
<evidence type="ECO:0000256" key="1">
    <source>
        <dbReference type="SAM" id="MobiDB-lite"/>
    </source>
</evidence>
<comment type="caution">
    <text evidence="2">The sequence shown here is derived from an EMBL/GenBank/DDBJ whole genome shotgun (WGS) entry which is preliminary data.</text>
</comment>
<gene>
    <name evidence="2" type="ORF">BaRGS_00018433</name>
</gene>
<organism evidence="2 3">
    <name type="scientific">Batillaria attramentaria</name>
    <dbReference type="NCBI Taxonomy" id="370345"/>
    <lineage>
        <taxon>Eukaryota</taxon>
        <taxon>Metazoa</taxon>
        <taxon>Spiralia</taxon>
        <taxon>Lophotrochozoa</taxon>
        <taxon>Mollusca</taxon>
        <taxon>Gastropoda</taxon>
        <taxon>Caenogastropoda</taxon>
        <taxon>Sorbeoconcha</taxon>
        <taxon>Cerithioidea</taxon>
        <taxon>Batillariidae</taxon>
        <taxon>Batillaria</taxon>
    </lineage>
</organism>
<protein>
    <submittedName>
        <fullName evidence="2">Uncharacterized protein</fullName>
    </submittedName>
</protein>